<evidence type="ECO:0000256" key="1">
    <source>
        <dbReference type="SAM" id="MobiDB-lite"/>
    </source>
</evidence>
<feature type="region of interest" description="Disordered" evidence="1">
    <location>
        <begin position="42"/>
        <end position="105"/>
    </location>
</feature>
<dbReference type="Proteomes" id="UP000683000">
    <property type="component" value="Unassembled WGS sequence"/>
</dbReference>
<feature type="region of interest" description="Disordered" evidence="1">
    <location>
        <begin position="1"/>
        <end position="24"/>
    </location>
</feature>
<feature type="region of interest" description="Disordered" evidence="1">
    <location>
        <begin position="117"/>
        <end position="241"/>
    </location>
</feature>
<dbReference type="OrthoDB" id="2711499at2759"/>
<protein>
    <submittedName>
        <fullName evidence="2">Uncharacterized protein</fullName>
    </submittedName>
</protein>
<evidence type="ECO:0000313" key="3">
    <source>
        <dbReference type="Proteomes" id="UP000683000"/>
    </source>
</evidence>
<accession>A0A8I3A389</accession>
<gene>
    <name evidence="2" type="ORF">JVT61DRAFT_1960</name>
</gene>
<reference evidence="2" key="1">
    <citation type="submission" date="2021-03" db="EMBL/GenBank/DDBJ databases">
        <title>Evolutionary innovations through gain and loss of genes in the ectomycorrhizal Boletales.</title>
        <authorList>
            <person name="Wu G."/>
            <person name="Miyauchi S."/>
            <person name="Morin E."/>
            <person name="Yang Z.-L."/>
            <person name="Xu J."/>
            <person name="Martin F.M."/>
        </authorList>
    </citation>
    <scope>NUCLEOTIDE SEQUENCE</scope>
    <source>
        <strain evidence="2">BR01</strain>
    </source>
</reference>
<proteinExistence type="predicted"/>
<evidence type="ECO:0000313" key="2">
    <source>
        <dbReference type="EMBL" id="KAG6369035.1"/>
    </source>
</evidence>
<keyword evidence="3" id="KW-1185">Reference proteome</keyword>
<feature type="compositionally biased region" description="Basic and acidic residues" evidence="1">
    <location>
        <begin position="170"/>
        <end position="179"/>
    </location>
</feature>
<feature type="compositionally biased region" description="Low complexity" evidence="1">
    <location>
        <begin position="71"/>
        <end position="85"/>
    </location>
</feature>
<comment type="caution">
    <text evidence="2">The sequence shown here is derived from an EMBL/GenBank/DDBJ whole genome shotgun (WGS) entry which is preliminary data.</text>
</comment>
<organism evidence="2 3">
    <name type="scientific">Boletus reticuloceps</name>
    <dbReference type="NCBI Taxonomy" id="495285"/>
    <lineage>
        <taxon>Eukaryota</taxon>
        <taxon>Fungi</taxon>
        <taxon>Dikarya</taxon>
        <taxon>Basidiomycota</taxon>
        <taxon>Agaricomycotina</taxon>
        <taxon>Agaricomycetes</taxon>
        <taxon>Agaricomycetidae</taxon>
        <taxon>Boletales</taxon>
        <taxon>Boletineae</taxon>
        <taxon>Boletaceae</taxon>
        <taxon>Boletoideae</taxon>
        <taxon>Boletus</taxon>
    </lineage>
</organism>
<feature type="compositionally biased region" description="Polar residues" evidence="1">
    <location>
        <begin position="86"/>
        <end position="103"/>
    </location>
</feature>
<feature type="compositionally biased region" description="Polar residues" evidence="1">
    <location>
        <begin position="140"/>
        <end position="149"/>
    </location>
</feature>
<name>A0A8I3A389_9AGAM</name>
<sequence length="241" mass="26178">MAPFDAPGSDSEAGRPLADIRKPPAISLVRKNVNKLAIRQGEAPSLASGDGSQVARTPVQLYDSLDTSEIPSSSPFTDDPFDSSTWTTESNQQGSLSSLQTSENHLECLAERRPLLGEMQQFGMPSGLPMKMHPFDTLPQFHSSPLQSSRQRKRAMPEEEISPLKKRARHSEVDCKSDESEGLSAGGKIQSPEVASQGGGDYSEHPSPFTSSPVWPALDATPPELHKRQQVKQVETPPIPL</sequence>
<dbReference type="AlphaFoldDB" id="A0A8I3A389"/>
<dbReference type="EMBL" id="JAGFBS010000117">
    <property type="protein sequence ID" value="KAG6369035.1"/>
    <property type="molecule type" value="Genomic_DNA"/>
</dbReference>